<dbReference type="Gene3D" id="1.10.10.10">
    <property type="entry name" value="Winged helix-like DNA-binding domain superfamily/Winged helix DNA-binding domain"/>
    <property type="match status" value="1"/>
</dbReference>
<dbReference type="InterPro" id="IPR041664">
    <property type="entry name" value="AAA_16"/>
</dbReference>
<feature type="domain" description="Bacterial transcriptional activator" evidence="6">
    <location>
        <begin position="814"/>
        <end position="957"/>
    </location>
</feature>
<dbReference type="Pfam" id="PF13191">
    <property type="entry name" value="AAA_16"/>
    <property type="match status" value="1"/>
</dbReference>
<evidence type="ECO:0000259" key="5">
    <source>
        <dbReference type="SMART" id="SM00862"/>
    </source>
</evidence>
<dbReference type="InterPro" id="IPR051677">
    <property type="entry name" value="AfsR-DnrI-RedD_regulator"/>
</dbReference>
<protein>
    <recommendedName>
        <fullName evidence="9">OmpR/PhoB-type domain-containing protein</fullName>
    </recommendedName>
</protein>
<dbReference type="EMBL" id="AP025523">
    <property type="protein sequence ID" value="BDE07898.1"/>
    <property type="molecule type" value="Genomic_DNA"/>
</dbReference>
<dbReference type="GO" id="GO:0003677">
    <property type="term" value="F:DNA binding"/>
    <property type="evidence" value="ECO:0007669"/>
    <property type="project" value="UniProtKB-KW"/>
</dbReference>
<dbReference type="SMART" id="SM00862">
    <property type="entry name" value="Trans_reg_C"/>
    <property type="match status" value="1"/>
</dbReference>
<name>A0AAN1Y0B5_UNVUL</name>
<evidence type="ECO:0000256" key="4">
    <source>
        <dbReference type="ARBA" id="ARBA00023163"/>
    </source>
</evidence>
<organism evidence="7 8">
    <name type="scientific">Vulcanimicrobium alpinum</name>
    <dbReference type="NCBI Taxonomy" id="3016050"/>
    <lineage>
        <taxon>Bacteria</taxon>
        <taxon>Bacillati</taxon>
        <taxon>Vulcanimicrobiota</taxon>
        <taxon>Vulcanimicrobiia</taxon>
        <taxon>Vulcanimicrobiales</taxon>
        <taxon>Vulcanimicrobiaceae</taxon>
        <taxon>Vulcanimicrobium</taxon>
    </lineage>
</organism>
<dbReference type="Pfam" id="PF03704">
    <property type="entry name" value="BTAD"/>
    <property type="match status" value="1"/>
</dbReference>
<accession>A0AAN1Y0B5</accession>
<evidence type="ECO:0000256" key="2">
    <source>
        <dbReference type="ARBA" id="ARBA00023015"/>
    </source>
</evidence>
<dbReference type="SUPFAM" id="SSF52540">
    <property type="entry name" value="P-loop containing nucleoside triphosphate hydrolases"/>
    <property type="match status" value="1"/>
</dbReference>
<dbReference type="InterPro" id="IPR016032">
    <property type="entry name" value="Sig_transdc_resp-reg_C-effctor"/>
</dbReference>
<keyword evidence="3" id="KW-0238">DNA-binding</keyword>
<keyword evidence="8" id="KW-1185">Reference proteome</keyword>
<dbReference type="InterPro" id="IPR001867">
    <property type="entry name" value="OmpR/PhoB-type_DNA-bd"/>
</dbReference>
<dbReference type="PANTHER" id="PTHR35807">
    <property type="entry name" value="TRANSCRIPTIONAL REGULATOR REDD-RELATED"/>
    <property type="match status" value="1"/>
</dbReference>
<dbReference type="InterPro" id="IPR011990">
    <property type="entry name" value="TPR-like_helical_dom_sf"/>
</dbReference>
<dbReference type="PANTHER" id="PTHR35807:SF1">
    <property type="entry name" value="TRANSCRIPTIONAL REGULATOR REDD"/>
    <property type="match status" value="1"/>
</dbReference>
<dbReference type="RefSeq" id="WP_317995460.1">
    <property type="nucleotide sequence ID" value="NZ_AP025523.1"/>
</dbReference>
<sequence length="957" mass="105455">MPLDATAASETSSDLLRTSLLERVRAARPSIVSLVAPAGFGKSTLVRQLLAEIPAVAVCNCAGVTSDVELARRIVPALADETQERSANLAQSETMLGDGHASAAERVEVALAAWRVRTHPSAFVFENAEDAIRDPGAREFLARLLANRPEPRTVVICSRESPRMHLSRFAPPHQILTLRANDLAFTGEEIAAIFAPIDARPEVVERVRQISAGWPIAVLLLARFAHEGRLDALLDKLDDIAYEELHEYLADQVLGTASPAITDGLLTCAAIPNANERDVRLAFACNDAFETFLTFQKTSPFVTRDADAAFHVHPLVASTLLERHPARVEALLAPVATAYVTAGEYQRAAEIHLARGDQTAAAEILERIEVIEDEGPSIAYACVLAALARAVVLRYPRVWSVTALMRTFTVDARLLLEEVEAIWSRLPSDAPPIVRIYLYVFRVLMRSYVGEFESALALVDEFRAQIAAPDVPSTRMHGWLLYLRSLMTARLGRTREAERDLEAAWPFVKAMHIMASGTLLTLGADIARVRGDRATEKERIDRAIEHVRKTSFSNFIAFDEAEATFGAWLAADEADYTQHAFALEVEVEREGVRGFAFFSACVRGHERSPQQADHVKWVACGYLIKAANADDAATALRCADLAREAAASYRAPFMQVLAALAVAELNPSRRRALHAEAAAFGARIDAPELHAAIASIARGEVGGFLAPFVKRYRREGADASRTGIAVELVTGRVLRNGEAVTLAEREHALLTAVAMRPDAVSRERLTDLLWPDLSESAARNAFHVCLHRLKARLGNENAVVRTRDGYRLGNDVRVDLWDIDRSVGMLRTAGGVDRQQAVALRGLYDRLRAQRPAKFDSWEWFEPTERHLRELRCEVAQALAKHAFDQGRTQDALALCHEMIAYDPCDEPAREIAIRAYLEAGDRAAALRHFRQYRDVLMAELQCEPSDSLAQLVGATA</sequence>
<dbReference type="SUPFAM" id="SSF46894">
    <property type="entry name" value="C-terminal effector domain of the bipartite response regulators"/>
    <property type="match status" value="1"/>
</dbReference>
<comment type="similarity">
    <text evidence="1">Belongs to the AfsR/DnrI/RedD regulatory family.</text>
</comment>
<keyword evidence="4" id="KW-0804">Transcription</keyword>
<dbReference type="Gene3D" id="3.40.50.300">
    <property type="entry name" value="P-loop containing nucleotide triphosphate hydrolases"/>
    <property type="match status" value="1"/>
</dbReference>
<dbReference type="SMART" id="SM01043">
    <property type="entry name" value="BTAD"/>
    <property type="match status" value="1"/>
</dbReference>
<proteinExistence type="inferred from homology"/>
<reference evidence="7 8" key="1">
    <citation type="journal article" date="2022" name="ISME Commun">
        <title>Vulcanimicrobium alpinus gen. nov. sp. nov., the first cultivated representative of the candidate phylum 'Eremiobacterota', is a metabolically versatile aerobic anoxygenic phototroph.</title>
        <authorList>
            <person name="Yabe S."/>
            <person name="Muto K."/>
            <person name="Abe K."/>
            <person name="Yokota A."/>
            <person name="Staudigel H."/>
            <person name="Tebo B.M."/>
        </authorList>
    </citation>
    <scope>NUCLEOTIDE SEQUENCE [LARGE SCALE GENOMIC DNA]</scope>
    <source>
        <strain evidence="7 8">WC8-2</strain>
    </source>
</reference>
<dbReference type="GO" id="GO:0006355">
    <property type="term" value="P:regulation of DNA-templated transcription"/>
    <property type="evidence" value="ECO:0007669"/>
    <property type="project" value="InterPro"/>
</dbReference>
<dbReference type="SUPFAM" id="SSF48452">
    <property type="entry name" value="TPR-like"/>
    <property type="match status" value="1"/>
</dbReference>
<dbReference type="Proteomes" id="UP001317532">
    <property type="component" value="Chromosome"/>
</dbReference>
<dbReference type="InterPro" id="IPR005158">
    <property type="entry name" value="BTAD"/>
</dbReference>
<dbReference type="Gene3D" id="1.25.40.10">
    <property type="entry name" value="Tetratricopeptide repeat domain"/>
    <property type="match status" value="1"/>
</dbReference>
<evidence type="ECO:0000313" key="8">
    <source>
        <dbReference type="Proteomes" id="UP001317532"/>
    </source>
</evidence>
<dbReference type="InterPro" id="IPR027417">
    <property type="entry name" value="P-loop_NTPase"/>
</dbReference>
<gene>
    <name evidence="7" type="ORF">WPS_31740</name>
</gene>
<dbReference type="KEGG" id="vab:WPS_31740"/>
<evidence type="ECO:0000256" key="1">
    <source>
        <dbReference type="ARBA" id="ARBA00005820"/>
    </source>
</evidence>
<dbReference type="AlphaFoldDB" id="A0AAN1Y0B5"/>
<dbReference type="GO" id="GO:0000160">
    <property type="term" value="P:phosphorelay signal transduction system"/>
    <property type="evidence" value="ECO:0007669"/>
    <property type="project" value="InterPro"/>
</dbReference>
<evidence type="ECO:0000313" key="7">
    <source>
        <dbReference type="EMBL" id="BDE07898.1"/>
    </source>
</evidence>
<keyword evidence="2" id="KW-0805">Transcription regulation</keyword>
<evidence type="ECO:0000256" key="3">
    <source>
        <dbReference type="ARBA" id="ARBA00023125"/>
    </source>
</evidence>
<feature type="domain" description="OmpR/PhoB-type" evidence="5">
    <location>
        <begin position="737"/>
        <end position="808"/>
    </location>
</feature>
<dbReference type="InterPro" id="IPR036388">
    <property type="entry name" value="WH-like_DNA-bd_sf"/>
</dbReference>
<evidence type="ECO:0000259" key="6">
    <source>
        <dbReference type="SMART" id="SM01043"/>
    </source>
</evidence>
<evidence type="ECO:0008006" key="9">
    <source>
        <dbReference type="Google" id="ProtNLM"/>
    </source>
</evidence>